<sequence>MLQRLPSFNLHIIPMATTNLSLFFLIFSPMIFLQLHARESQFFSKFSNHNPIDDELLPTTIQPQQQDQKFIPQTTDSTGYGLYGHLPPSTTSLSVTNLPENYNTVAYTTPVQSKDSLDTNTDPQYASKTQFNGDSSMYMNHEKQDKFYDHLPNSLTTNGGAYDNYNTVAYTTPIHSENSYGTTTTKYGNKDQYNGDSSMYNSQKQGMSDTRYMENGKYYYDLNSQSSNPRVFDLRNGYNTRGYYGNDDNSYDRYNSNARFQENQEDDVFTP</sequence>
<gene>
    <name evidence="1" type="ORF">L6452_30982</name>
</gene>
<reference evidence="1 2" key="2">
    <citation type="journal article" date="2022" name="Mol. Ecol. Resour.">
        <title>The genomes of chicory, endive, great burdock and yacon provide insights into Asteraceae paleo-polyploidization history and plant inulin production.</title>
        <authorList>
            <person name="Fan W."/>
            <person name="Wang S."/>
            <person name="Wang H."/>
            <person name="Wang A."/>
            <person name="Jiang F."/>
            <person name="Liu H."/>
            <person name="Zhao H."/>
            <person name="Xu D."/>
            <person name="Zhang Y."/>
        </authorList>
    </citation>
    <scope>NUCLEOTIDE SEQUENCE [LARGE SCALE GENOMIC DNA]</scope>
    <source>
        <strain evidence="2">cv. Niubang</strain>
    </source>
</reference>
<reference evidence="2" key="1">
    <citation type="journal article" date="2022" name="Mol. Ecol. Resour.">
        <title>The genomes of chicory, endive, great burdock and yacon provide insights into Asteraceae palaeo-polyploidization history and plant inulin production.</title>
        <authorList>
            <person name="Fan W."/>
            <person name="Wang S."/>
            <person name="Wang H."/>
            <person name="Wang A."/>
            <person name="Jiang F."/>
            <person name="Liu H."/>
            <person name="Zhao H."/>
            <person name="Xu D."/>
            <person name="Zhang Y."/>
        </authorList>
    </citation>
    <scope>NUCLEOTIDE SEQUENCE [LARGE SCALE GENOMIC DNA]</scope>
    <source>
        <strain evidence="2">cv. Niubang</strain>
    </source>
</reference>
<dbReference type="Proteomes" id="UP001055879">
    <property type="component" value="Linkage Group LG10"/>
</dbReference>
<evidence type="ECO:0000313" key="1">
    <source>
        <dbReference type="EMBL" id="KAI3697882.1"/>
    </source>
</evidence>
<organism evidence="1 2">
    <name type="scientific">Arctium lappa</name>
    <name type="common">Greater burdock</name>
    <name type="synonym">Lappa major</name>
    <dbReference type="NCBI Taxonomy" id="4217"/>
    <lineage>
        <taxon>Eukaryota</taxon>
        <taxon>Viridiplantae</taxon>
        <taxon>Streptophyta</taxon>
        <taxon>Embryophyta</taxon>
        <taxon>Tracheophyta</taxon>
        <taxon>Spermatophyta</taxon>
        <taxon>Magnoliopsida</taxon>
        <taxon>eudicotyledons</taxon>
        <taxon>Gunneridae</taxon>
        <taxon>Pentapetalae</taxon>
        <taxon>asterids</taxon>
        <taxon>campanulids</taxon>
        <taxon>Asterales</taxon>
        <taxon>Asteraceae</taxon>
        <taxon>Carduoideae</taxon>
        <taxon>Cardueae</taxon>
        <taxon>Arctiinae</taxon>
        <taxon>Arctium</taxon>
    </lineage>
</organism>
<protein>
    <submittedName>
        <fullName evidence="1">Uncharacterized protein</fullName>
    </submittedName>
</protein>
<proteinExistence type="predicted"/>
<evidence type="ECO:0000313" key="2">
    <source>
        <dbReference type="Proteomes" id="UP001055879"/>
    </source>
</evidence>
<comment type="caution">
    <text evidence="1">The sequence shown here is derived from an EMBL/GenBank/DDBJ whole genome shotgun (WGS) entry which is preliminary data.</text>
</comment>
<accession>A0ACB8ZIP8</accession>
<dbReference type="EMBL" id="CM042056">
    <property type="protein sequence ID" value="KAI3697882.1"/>
    <property type="molecule type" value="Genomic_DNA"/>
</dbReference>
<name>A0ACB8ZIP8_ARCLA</name>
<keyword evidence="2" id="KW-1185">Reference proteome</keyword>